<dbReference type="Pfam" id="PF17921">
    <property type="entry name" value="Integrase_H2C2"/>
    <property type="match status" value="1"/>
</dbReference>
<dbReference type="Gene3D" id="3.10.10.10">
    <property type="entry name" value="HIV Type 1 Reverse Transcriptase, subunit A, domain 1"/>
    <property type="match status" value="1"/>
</dbReference>
<feature type="domain" description="Retrotransposon gag" evidence="2">
    <location>
        <begin position="132"/>
        <end position="219"/>
    </location>
</feature>
<evidence type="ECO:0000259" key="3">
    <source>
        <dbReference type="Pfam" id="PF17921"/>
    </source>
</evidence>
<keyword evidence="5" id="KW-1185">Reference proteome</keyword>
<comment type="caution">
    <text evidence="4">The sequence shown here is derived from an EMBL/GenBank/DDBJ whole genome shotgun (WGS) entry which is preliminary data.</text>
</comment>
<sequence length="376" mass="42672">MLGRARFDCVTDLSRHRDEWTLLPHSNLSFAITTNDAIKMQYEAYVAELKSYTEILELHRDKLTKVSDPPSSGTESATSALPVNISVTCDRGGSADLGKLKYDGKTCVRAFIQRATEFCEARNISDSKALSYATEIFTGDALHWFRNVKNRVSSWSELITLLQNDFTRSDYDYRLIDEIRSRTQGESENITVYLSIMSGLFSRLSKPKSEDEKLEVILHNIRPCYASTLASAGNIQTLDSLQTICRNYENIQARLANFHEPSGPTADTLAPEFAYYRMSPEKQRILVEQVDEILALDVVEPCESAWSSPVLLVTKKNGQPRFCLDKNHSQPTAAHLGIFKTYNRLLLRYYWPGMHKDVVKTVGACQKCLEYKTQNH</sequence>
<gene>
    <name evidence="4" type="ORF">ABMA27_010302</name>
</gene>
<dbReference type="PANTHER" id="PTHR37984">
    <property type="entry name" value="PROTEIN CBG26694"/>
    <property type="match status" value="1"/>
</dbReference>
<dbReference type="InterPro" id="IPR005162">
    <property type="entry name" value="Retrotrans_gag_dom"/>
</dbReference>
<evidence type="ECO:0000313" key="4">
    <source>
        <dbReference type="EMBL" id="KAL0859987.1"/>
    </source>
</evidence>
<dbReference type="SUPFAM" id="SSF56672">
    <property type="entry name" value="DNA/RNA polymerases"/>
    <property type="match status" value="1"/>
</dbReference>
<feature type="domain" description="Integrase zinc-binding" evidence="3">
    <location>
        <begin position="324"/>
        <end position="373"/>
    </location>
</feature>
<dbReference type="PANTHER" id="PTHR37984:SF5">
    <property type="entry name" value="PROTEIN NYNRIN-LIKE"/>
    <property type="match status" value="1"/>
</dbReference>
<proteinExistence type="predicted"/>
<reference evidence="4 5" key="1">
    <citation type="submission" date="2024-06" db="EMBL/GenBank/DDBJ databases">
        <title>A chromosome-level genome assembly of beet webworm, Loxostege sticticalis.</title>
        <authorList>
            <person name="Zhang Y."/>
        </authorList>
    </citation>
    <scope>NUCLEOTIDE SEQUENCE [LARGE SCALE GENOMIC DNA]</scope>
    <source>
        <strain evidence="4">AQ026</strain>
        <tissue evidence="4">Whole body</tissue>
    </source>
</reference>
<dbReference type="InterPro" id="IPR041588">
    <property type="entry name" value="Integrase_H2C2"/>
</dbReference>
<evidence type="ECO:0000256" key="1">
    <source>
        <dbReference type="ARBA" id="ARBA00012493"/>
    </source>
</evidence>
<evidence type="ECO:0000259" key="2">
    <source>
        <dbReference type="Pfam" id="PF03732"/>
    </source>
</evidence>
<organism evidence="4 5">
    <name type="scientific">Loxostege sticticalis</name>
    <name type="common">Beet webworm moth</name>
    <dbReference type="NCBI Taxonomy" id="481309"/>
    <lineage>
        <taxon>Eukaryota</taxon>
        <taxon>Metazoa</taxon>
        <taxon>Ecdysozoa</taxon>
        <taxon>Arthropoda</taxon>
        <taxon>Hexapoda</taxon>
        <taxon>Insecta</taxon>
        <taxon>Pterygota</taxon>
        <taxon>Neoptera</taxon>
        <taxon>Endopterygota</taxon>
        <taxon>Lepidoptera</taxon>
        <taxon>Glossata</taxon>
        <taxon>Ditrysia</taxon>
        <taxon>Pyraloidea</taxon>
        <taxon>Crambidae</taxon>
        <taxon>Pyraustinae</taxon>
        <taxon>Loxostege</taxon>
    </lineage>
</organism>
<dbReference type="InterPro" id="IPR043502">
    <property type="entry name" value="DNA/RNA_pol_sf"/>
</dbReference>
<name>A0ABR3H5B6_LOXSC</name>
<accession>A0ABR3H5B6</accession>
<dbReference type="InterPro" id="IPR050951">
    <property type="entry name" value="Retrovirus_Pol_polyprotein"/>
</dbReference>
<protein>
    <recommendedName>
        <fullName evidence="1">RNA-directed DNA polymerase</fullName>
        <ecNumber evidence="1">2.7.7.49</ecNumber>
    </recommendedName>
</protein>
<evidence type="ECO:0000313" key="5">
    <source>
        <dbReference type="Proteomes" id="UP001549920"/>
    </source>
</evidence>
<dbReference type="Pfam" id="PF03732">
    <property type="entry name" value="Retrotrans_gag"/>
    <property type="match status" value="1"/>
</dbReference>
<dbReference type="Proteomes" id="UP001549920">
    <property type="component" value="Unassembled WGS sequence"/>
</dbReference>
<dbReference type="EMBL" id="JBEUOH010000026">
    <property type="protein sequence ID" value="KAL0859987.1"/>
    <property type="molecule type" value="Genomic_DNA"/>
</dbReference>
<dbReference type="EC" id="2.7.7.49" evidence="1"/>